<keyword evidence="2" id="KW-1185">Reference proteome</keyword>
<dbReference type="AlphaFoldDB" id="A0A1R1WYQ4"/>
<evidence type="ECO:0000313" key="2">
    <source>
        <dbReference type="Proteomes" id="UP000187283"/>
    </source>
</evidence>
<dbReference type="OrthoDB" id="10608572at2759"/>
<dbReference type="EMBL" id="LSSN01006038">
    <property type="protein sequence ID" value="OMJ07501.1"/>
    <property type="molecule type" value="Genomic_DNA"/>
</dbReference>
<accession>A0A1R1WYQ4</accession>
<comment type="caution">
    <text evidence="1">The sequence shown here is derived from an EMBL/GenBank/DDBJ whole genome shotgun (WGS) entry which is preliminary data.</text>
</comment>
<name>A0A1R1WYQ4_9FUNG</name>
<proteinExistence type="predicted"/>
<reference evidence="1 2" key="1">
    <citation type="submission" date="2017-01" db="EMBL/GenBank/DDBJ databases">
        <authorList>
            <person name="Mah S.A."/>
            <person name="Swanson W.J."/>
            <person name="Moy G.W."/>
            <person name="Vacquier V.D."/>
        </authorList>
    </citation>
    <scope>NUCLEOTIDE SEQUENCE [LARGE SCALE GENOMIC DNA]</scope>
    <source>
        <strain evidence="1 2">GSMNP</strain>
    </source>
</reference>
<dbReference type="Proteomes" id="UP000187283">
    <property type="component" value="Unassembled WGS sequence"/>
</dbReference>
<sequence length="169" mass="19703">MSLNKKDLNWLIKNGTNNCGQFFGKCKTIWKDHSDTIFTIKVRNSPKNFSVNLILKNKWFNKEYSETEKISNDLFADGHSPSNQLKNKIIKNKIDIENRKELMVAPKWNKIGRTANTYKFLYCMRIDNIDLEPKITKSRTKECLANHKNANIVKRVKKQFHISILAAGE</sequence>
<protein>
    <submittedName>
        <fullName evidence="1">Uncharacterized protein</fullName>
    </submittedName>
</protein>
<gene>
    <name evidence="1" type="ORF">AYI70_g12146</name>
</gene>
<organism evidence="1 2">
    <name type="scientific">Smittium culicis</name>
    <dbReference type="NCBI Taxonomy" id="133412"/>
    <lineage>
        <taxon>Eukaryota</taxon>
        <taxon>Fungi</taxon>
        <taxon>Fungi incertae sedis</taxon>
        <taxon>Zoopagomycota</taxon>
        <taxon>Kickxellomycotina</taxon>
        <taxon>Harpellomycetes</taxon>
        <taxon>Harpellales</taxon>
        <taxon>Legeriomycetaceae</taxon>
        <taxon>Smittium</taxon>
    </lineage>
</organism>
<evidence type="ECO:0000313" key="1">
    <source>
        <dbReference type="EMBL" id="OMJ07501.1"/>
    </source>
</evidence>